<dbReference type="Pfam" id="PF13521">
    <property type="entry name" value="AAA_28"/>
    <property type="match status" value="1"/>
</dbReference>
<protein>
    <submittedName>
        <fullName evidence="2">ATP-binding protein</fullName>
    </submittedName>
</protein>
<accession>A0ABS0EMH2</accession>
<keyword evidence="2" id="KW-0067">ATP-binding</keyword>
<dbReference type="GO" id="GO:0005524">
    <property type="term" value="F:ATP binding"/>
    <property type="evidence" value="ECO:0007669"/>
    <property type="project" value="UniProtKB-KW"/>
</dbReference>
<reference evidence="2 3" key="1">
    <citation type="submission" date="2020-11" db="EMBL/GenBank/DDBJ databases">
        <title>Winogradskyella marina sp. nov., isolated from marine sediment.</title>
        <authorList>
            <person name="Bo J."/>
            <person name="Wang S."/>
            <person name="Song X."/>
            <person name="Du Z."/>
        </authorList>
    </citation>
    <scope>NUCLEOTIDE SEQUENCE [LARGE SCALE GENOMIC DNA]</scope>
    <source>
        <strain evidence="2 3">F6397</strain>
    </source>
</reference>
<sequence>MNPKKIVIAGGPGTGKTTIINALKKHNFLCYDEISRQITLQAREDGIEQLFLTEPLLFSEKLLEGRTKQFVDATKELEPVVFLDRGLPDVIAYMDYIGDHYPEHFVKACEDHQYDAIFILAPWQDIFTSDSERYESFEEAIEIHKHLLDSYKRFGYQLIDVPFGSVKTRIEFILESLNLQ</sequence>
<dbReference type="EMBL" id="JADOET010000025">
    <property type="protein sequence ID" value="MBF8151547.1"/>
    <property type="molecule type" value="Genomic_DNA"/>
</dbReference>
<dbReference type="InterPro" id="IPR038727">
    <property type="entry name" value="NadR/Ttd14_AAA_dom"/>
</dbReference>
<name>A0ABS0EMH2_9FLAO</name>
<keyword evidence="2" id="KW-0547">Nucleotide-binding</keyword>
<keyword evidence="3" id="KW-1185">Reference proteome</keyword>
<feature type="domain" description="NadR/Ttd14 AAA" evidence="1">
    <location>
        <begin position="5"/>
        <end position="169"/>
    </location>
</feature>
<evidence type="ECO:0000313" key="3">
    <source>
        <dbReference type="Proteomes" id="UP000611215"/>
    </source>
</evidence>
<evidence type="ECO:0000259" key="1">
    <source>
        <dbReference type="Pfam" id="PF13521"/>
    </source>
</evidence>
<evidence type="ECO:0000313" key="2">
    <source>
        <dbReference type="EMBL" id="MBF8151547.1"/>
    </source>
</evidence>
<dbReference type="Gene3D" id="3.40.50.300">
    <property type="entry name" value="P-loop containing nucleotide triphosphate hydrolases"/>
    <property type="match status" value="1"/>
</dbReference>
<dbReference type="SUPFAM" id="SSF52540">
    <property type="entry name" value="P-loop containing nucleoside triphosphate hydrolases"/>
    <property type="match status" value="1"/>
</dbReference>
<dbReference type="RefSeq" id="WP_195872798.1">
    <property type="nucleotide sequence ID" value="NZ_JADOET010000025.1"/>
</dbReference>
<comment type="caution">
    <text evidence="2">The sequence shown here is derived from an EMBL/GenBank/DDBJ whole genome shotgun (WGS) entry which is preliminary data.</text>
</comment>
<proteinExistence type="predicted"/>
<organism evidence="2 3">
    <name type="scientific">Winogradskyella marina</name>
    <dbReference type="NCBI Taxonomy" id="2785530"/>
    <lineage>
        <taxon>Bacteria</taxon>
        <taxon>Pseudomonadati</taxon>
        <taxon>Bacteroidota</taxon>
        <taxon>Flavobacteriia</taxon>
        <taxon>Flavobacteriales</taxon>
        <taxon>Flavobacteriaceae</taxon>
        <taxon>Winogradskyella</taxon>
    </lineage>
</organism>
<gene>
    <name evidence="2" type="ORF">ITJ86_16715</name>
</gene>
<dbReference type="Proteomes" id="UP000611215">
    <property type="component" value="Unassembled WGS sequence"/>
</dbReference>
<dbReference type="InterPro" id="IPR027417">
    <property type="entry name" value="P-loop_NTPase"/>
</dbReference>